<sequence length="700" mass="74588">MADVVQIEPPFSQGVGYGIVVGLGGAFALGMSMVSLFLSKYFAEKQDSEMFMTAKHSVKTGLTASAVVSSWTIAATLLSSTSYGYSYGVSGPFWYGAGASVQILLFSVAAIELKRKAPHAQIAKHRYGAPAHIVLSCYSLLYQVITTVSLLVGGSAVYSLLTGVNRDALCFLFPIGVVIYTLCGGIKATFLTDWVHTVVIFVIMCMSAFVVYTTSSVIGSSDKMWELLTEASGLHPIQGNAEGSYLTMRSVEGGYIGLVFVGAGFAAAVDSQLFQKAIAADPAGTLGGYLLGGTSWFTIPFVLATTFGLTAAATEHLSVFPTYPNRMNAYEVSSGLALPYGALAVMGKGGAAAILLMVFMAVTSAMSSETVATTALLTYNLYQSYINPKATGKQLLRFSNFIVPSFAIVAASIAVGMNHAGFSVSFLITISGILVDSAIVPMACTIMWSKQSKFAVIASPVISSAAAILAWLLTARHTAGVITIASLSTNLPLVAGNMCSLCAPLVLTPLFSFIKPENYDFEKFKEVRPADDYEDGGETRSRETPAELEISMEAARTHDEKNGRILLRARKWAILASIVMTLIYLILWPIPMYATSYVFSKGFFKGWIVVVFLWSFFATITITLLPIWESRASLVKFARYVVSGKISKSGPTSKSAITMGVATAESDSHSESGVVVNEKSGEKVASSNLTNANTPDLATR</sequence>
<accession>A0A3D8SZ62</accession>
<feature type="transmembrane region" description="Helical" evidence="9">
    <location>
        <begin position="93"/>
        <end position="113"/>
    </location>
</feature>
<comment type="subcellular location">
    <subcellularLocation>
        <location evidence="1">Membrane</location>
        <topology evidence="1">Multi-pass membrane protein</topology>
    </subcellularLocation>
</comment>
<evidence type="ECO:0000313" key="10">
    <source>
        <dbReference type="EMBL" id="RDW91586.1"/>
    </source>
</evidence>
<dbReference type="CDD" id="cd11476">
    <property type="entry name" value="SLC5sbd_DUR3"/>
    <property type="match status" value="1"/>
</dbReference>
<feature type="transmembrane region" description="Helical" evidence="9">
    <location>
        <begin position="60"/>
        <end position="81"/>
    </location>
</feature>
<dbReference type="OrthoDB" id="6132759at2759"/>
<feature type="transmembrane region" description="Helical" evidence="9">
    <location>
        <begin position="286"/>
        <end position="313"/>
    </location>
</feature>
<protein>
    <submittedName>
        <fullName evidence="10">Sodium symporter</fullName>
    </submittedName>
</protein>
<organism evidence="10 11">
    <name type="scientific">Coleophoma crateriformis</name>
    <dbReference type="NCBI Taxonomy" id="565419"/>
    <lineage>
        <taxon>Eukaryota</taxon>
        <taxon>Fungi</taxon>
        <taxon>Dikarya</taxon>
        <taxon>Ascomycota</taxon>
        <taxon>Pezizomycotina</taxon>
        <taxon>Leotiomycetes</taxon>
        <taxon>Helotiales</taxon>
        <taxon>Dermateaceae</taxon>
        <taxon>Coleophoma</taxon>
    </lineage>
</organism>
<dbReference type="InterPro" id="IPR038377">
    <property type="entry name" value="Na/Glc_symporter_sf"/>
</dbReference>
<evidence type="ECO:0000256" key="4">
    <source>
        <dbReference type="ARBA" id="ARBA00022692"/>
    </source>
</evidence>
<reference evidence="10 11" key="1">
    <citation type="journal article" date="2018" name="IMA Fungus">
        <title>IMA Genome-F 9: Draft genome sequence of Annulohypoxylon stygium, Aspergillus mulundensis, Berkeleyomyces basicola (syn. Thielaviopsis basicola), Ceratocystis smalleyi, two Cercospora beticola strains, Coleophoma cylindrospora, Fusarium fracticaudum, Phialophora cf. hyalina, and Morchella septimelata.</title>
        <authorList>
            <person name="Wingfield B.D."/>
            <person name="Bills G.F."/>
            <person name="Dong Y."/>
            <person name="Huang W."/>
            <person name="Nel W.J."/>
            <person name="Swalarsk-Parry B.S."/>
            <person name="Vaghefi N."/>
            <person name="Wilken P.M."/>
            <person name="An Z."/>
            <person name="de Beer Z.W."/>
            <person name="De Vos L."/>
            <person name="Chen L."/>
            <person name="Duong T.A."/>
            <person name="Gao Y."/>
            <person name="Hammerbacher A."/>
            <person name="Kikkert J.R."/>
            <person name="Li Y."/>
            <person name="Li H."/>
            <person name="Li K."/>
            <person name="Li Q."/>
            <person name="Liu X."/>
            <person name="Ma X."/>
            <person name="Naidoo K."/>
            <person name="Pethybridge S.J."/>
            <person name="Sun J."/>
            <person name="Steenkamp E.T."/>
            <person name="van der Nest M.A."/>
            <person name="van Wyk S."/>
            <person name="Wingfield M.J."/>
            <person name="Xiong C."/>
            <person name="Yue Q."/>
            <person name="Zhang X."/>
        </authorList>
    </citation>
    <scope>NUCLEOTIDE SEQUENCE [LARGE SCALE GENOMIC DNA]</scope>
    <source>
        <strain evidence="10 11">BP5796</strain>
    </source>
</reference>
<evidence type="ECO:0000256" key="3">
    <source>
        <dbReference type="ARBA" id="ARBA00022448"/>
    </source>
</evidence>
<feature type="transmembrane region" description="Helical" evidence="9">
    <location>
        <begin position="454"/>
        <end position="473"/>
    </location>
</feature>
<evidence type="ECO:0000256" key="1">
    <source>
        <dbReference type="ARBA" id="ARBA00004141"/>
    </source>
</evidence>
<evidence type="ECO:0000256" key="2">
    <source>
        <dbReference type="ARBA" id="ARBA00006434"/>
    </source>
</evidence>
<feature type="transmembrane region" description="Helical" evidence="9">
    <location>
        <begin position="254"/>
        <end position="274"/>
    </location>
</feature>
<feature type="transmembrane region" description="Helical" evidence="9">
    <location>
        <begin position="395"/>
        <end position="416"/>
    </location>
</feature>
<feature type="transmembrane region" description="Helical" evidence="9">
    <location>
        <begin position="15"/>
        <end position="39"/>
    </location>
</feature>
<keyword evidence="3" id="KW-0813">Transport</keyword>
<comment type="similarity">
    <text evidence="2 7">Belongs to the sodium:solute symporter (SSF) (TC 2.A.21) family.</text>
</comment>
<keyword evidence="4 9" id="KW-0812">Transmembrane</keyword>
<keyword evidence="11" id="KW-1185">Reference proteome</keyword>
<evidence type="ECO:0000256" key="6">
    <source>
        <dbReference type="ARBA" id="ARBA00023136"/>
    </source>
</evidence>
<feature type="region of interest" description="Disordered" evidence="8">
    <location>
        <begin position="664"/>
        <end position="700"/>
    </location>
</feature>
<keyword evidence="6 9" id="KW-0472">Membrane</keyword>
<dbReference type="GO" id="GO:0015204">
    <property type="term" value="F:urea transmembrane transporter activity"/>
    <property type="evidence" value="ECO:0007669"/>
    <property type="project" value="InterPro"/>
</dbReference>
<dbReference type="InterPro" id="IPR031155">
    <property type="entry name" value="DUR"/>
</dbReference>
<feature type="transmembrane region" description="Helical" evidence="9">
    <location>
        <begin position="606"/>
        <end position="628"/>
    </location>
</feature>
<dbReference type="Pfam" id="PF00474">
    <property type="entry name" value="SSF"/>
    <property type="match status" value="1"/>
</dbReference>
<evidence type="ECO:0000313" key="11">
    <source>
        <dbReference type="Proteomes" id="UP000256328"/>
    </source>
</evidence>
<evidence type="ECO:0000256" key="7">
    <source>
        <dbReference type="RuleBase" id="RU362091"/>
    </source>
</evidence>
<gene>
    <name evidence="10" type="ORF">BP5796_02751</name>
</gene>
<dbReference type="PROSITE" id="PS50283">
    <property type="entry name" value="NA_SOLUT_SYMP_3"/>
    <property type="match status" value="1"/>
</dbReference>
<feature type="transmembrane region" description="Helical" evidence="9">
    <location>
        <begin position="133"/>
        <end position="159"/>
    </location>
</feature>
<feature type="transmembrane region" description="Helical" evidence="9">
    <location>
        <begin position="422"/>
        <end position="442"/>
    </location>
</feature>
<dbReference type="Proteomes" id="UP000256328">
    <property type="component" value="Unassembled WGS sequence"/>
</dbReference>
<dbReference type="GO" id="GO:0015606">
    <property type="term" value="F:spermidine transmembrane transporter activity"/>
    <property type="evidence" value="ECO:0007669"/>
    <property type="project" value="TreeGrafter"/>
</dbReference>
<feature type="transmembrane region" description="Helical" evidence="9">
    <location>
        <begin position="171"/>
        <end position="191"/>
    </location>
</feature>
<feature type="transmembrane region" description="Helical" evidence="9">
    <location>
        <begin position="337"/>
        <end position="362"/>
    </location>
</feature>
<feature type="transmembrane region" description="Helical" evidence="9">
    <location>
        <begin position="493"/>
        <end position="514"/>
    </location>
</feature>
<dbReference type="EMBL" id="PDLN01000003">
    <property type="protein sequence ID" value="RDW91586.1"/>
    <property type="molecule type" value="Genomic_DNA"/>
</dbReference>
<dbReference type="PANTHER" id="PTHR46154">
    <property type="match status" value="1"/>
</dbReference>
<dbReference type="GO" id="GO:0005886">
    <property type="term" value="C:plasma membrane"/>
    <property type="evidence" value="ECO:0007669"/>
    <property type="project" value="TreeGrafter"/>
</dbReference>
<dbReference type="InterPro" id="IPR001734">
    <property type="entry name" value="Na/solute_symporter"/>
</dbReference>
<feature type="transmembrane region" description="Helical" evidence="9">
    <location>
        <begin position="572"/>
        <end position="594"/>
    </location>
</feature>
<evidence type="ECO:0000256" key="8">
    <source>
        <dbReference type="SAM" id="MobiDB-lite"/>
    </source>
</evidence>
<dbReference type="AlphaFoldDB" id="A0A3D8SZ62"/>
<evidence type="ECO:0000256" key="5">
    <source>
        <dbReference type="ARBA" id="ARBA00022989"/>
    </source>
</evidence>
<feature type="compositionally biased region" description="Polar residues" evidence="8">
    <location>
        <begin position="685"/>
        <end position="700"/>
    </location>
</feature>
<feature type="transmembrane region" description="Helical" evidence="9">
    <location>
        <begin position="198"/>
        <end position="218"/>
    </location>
</feature>
<dbReference type="GO" id="GO:0015489">
    <property type="term" value="F:putrescine transmembrane transporter activity"/>
    <property type="evidence" value="ECO:0007669"/>
    <property type="project" value="TreeGrafter"/>
</dbReference>
<proteinExistence type="inferred from homology"/>
<dbReference type="Gene3D" id="1.20.1730.10">
    <property type="entry name" value="Sodium/glucose cotransporter"/>
    <property type="match status" value="1"/>
</dbReference>
<comment type="caution">
    <text evidence="10">The sequence shown here is derived from an EMBL/GenBank/DDBJ whole genome shotgun (WGS) entry which is preliminary data.</text>
</comment>
<evidence type="ECO:0000256" key="9">
    <source>
        <dbReference type="SAM" id="Phobius"/>
    </source>
</evidence>
<keyword evidence="5 9" id="KW-1133">Transmembrane helix</keyword>
<name>A0A3D8SZ62_9HELO</name>
<dbReference type="PANTHER" id="PTHR46154:SF4">
    <property type="entry name" value="UREA ACTIVE TRANSPORTER"/>
    <property type="match status" value="1"/>
</dbReference>